<gene>
    <name evidence="2" type="ORF">ERS852470_02863</name>
</gene>
<dbReference type="RefSeq" id="WP_055277557.1">
    <property type="nucleotide sequence ID" value="NZ_CYZV01000035.1"/>
</dbReference>
<feature type="transmembrane region" description="Helical" evidence="1">
    <location>
        <begin position="47"/>
        <end position="66"/>
    </location>
</feature>
<reference evidence="2 3" key="1">
    <citation type="submission" date="2015-09" db="EMBL/GenBank/DDBJ databases">
        <authorList>
            <consortium name="Pathogen Informatics"/>
        </authorList>
    </citation>
    <scope>NUCLEOTIDE SEQUENCE [LARGE SCALE GENOMIC DNA]</scope>
    <source>
        <strain evidence="2 3">2789STDY5834855</strain>
    </source>
</reference>
<protein>
    <submittedName>
        <fullName evidence="2">Uncharacterized protein</fullName>
    </submittedName>
</protein>
<keyword evidence="1" id="KW-1133">Transmembrane helix</keyword>
<evidence type="ECO:0000313" key="3">
    <source>
        <dbReference type="Proteomes" id="UP000095558"/>
    </source>
</evidence>
<dbReference type="EMBL" id="CYZV01000035">
    <property type="protein sequence ID" value="CUO61956.1"/>
    <property type="molecule type" value="Genomic_DNA"/>
</dbReference>
<evidence type="ECO:0000313" key="2">
    <source>
        <dbReference type="EMBL" id="CUO61956.1"/>
    </source>
</evidence>
<name>A0A174GLP2_9CLOT</name>
<evidence type="ECO:0000256" key="1">
    <source>
        <dbReference type="SAM" id="Phobius"/>
    </source>
</evidence>
<dbReference type="Proteomes" id="UP000095558">
    <property type="component" value="Unassembled WGS sequence"/>
</dbReference>
<keyword evidence="1" id="KW-0812">Transmembrane</keyword>
<dbReference type="AlphaFoldDB" id="A0A174GLP2"/>
<organism evidence="2 3">
    <name type="scientific">Clostridium disporicum</name>
    <dbReference type="NCBI Taxonomy" id="84024"/>
    <lineage>
        <taxon>Bacteria</taxon>
        <taxon>Bacillati</taxon>
        <taxon>Bacillota</taxon>
        <taxon>Clostridia</taxon>
        <taxon>Eubacteriales</taxon>
        <taxon>Clostridiaceae</taxon>
        <taxon>Clostridium</taxon>
    </lineage>
</organism>
<sequence>MINKKTILDDNASIYKKHSDRPKKESLKKMSKEEKWQYFKDYYLKKVIVSIVIIIGIGYFLNIMVFNKTTDILAIGLFGGIEINNKEEVQEELRSVLEITNEKDVISIKSLQENERRLFDLMGADAIQLLIMNEDDFKSLSEKGALTDFSTILNEEEYNSLNNKFVMAKVTELDDKGNIASISDEAPYGIKIDDKVLLNGEIYSDEDIYIGILIDSKNTENAKQALLYMIEK</sequence>
<dbReference type="OrthoDB" id="2065976at2"/>
<accession>A0A174GLP2</accession>
<keyword evidence="1" id="KW-0472">Membrane</keyword>
<proteinExistence type="predicted"/>